<comment type="similarity">
    <text evidence="2">Belongs to the OmpP1/FadL family.</text>
</comment>
<dbReference type="STRING" id="1049790.LEP1GSC047_2890"/>
<keyword evidence="7" id="KW-0998">Cell outer membrane</keyword>
<dbReference type="Pfam" id="PF03349">
    <property type="entry name" value="Toluene_X"/>
    <property type="match status" value="1"/>
</dbReference>
<dbReference type="PANTHER" id="PTHR35093">
    <property type="entry name" value="OUTER MEMBRANE PROTEIN NMB0088-RELATED"/>
    <property type="match status" value="1"/>
</dbReference>
<keyword evidence="5" id="KW-0732">Signal</keyword>
<keyword evidence="6" id="KW-0472">Membrane</keyword>
<evidence type="ECO:0000256" key="7">
    <source>
        <dbReference type="ARBA" id="ARBA00023237"/>
    </source>
</evidence>
<accession>V6HB36</accession>
<dbReference type="GO" id="GO:0015483">
    <property type="term" value="F:long-chain fatty acid transporting porin activity"/>
    <property type="evidence" value="ECO:0007669"/>
    <property type="project" value="TreeGrafter"/>
</dbReference>
<dbReference type="Proteomes" id="UP000018719">
    <property type="component" value="Unassembled WGS sequence"/>
</dbReference>
<dbReference type="Gene3D" id="2.40.160.60">
    <property type="entry name" value="Outer membrane protein transport protein (OMPP1/FadL/TodX)"/>
    <property type="match status" value="1"/>
</dbReference>
<evidence type="ECO:0000256" key="5">
    <source>
        <dbReference type="ARBA" id="ARBA00022729"/>
    </source>
</evidence>
<dbReference type="GO" id="GO:0009279">
    <property type="term" value="C:cell outer membrane"/>
    <property type="evidence" value="ECO:0007669"/>
    <property type="project" value="UniProtKB-SubCell"/>
</dbReference>
<evidence type="ECO:0000256" key="6">
    <source>
        <dbReference type="ARBA" id="ARBA00023136"/>
    </source>
</evidence>
<dbReference type="PANTHER" id="PTHR35093:SF8">
    <property type="entry name" value="OUTER MEMBRANE PROTEIN NMB0088-RELATED"/>
    <property type="match status" value="1"/>
</dbReference>
<comment type="caution">
    <text evidence="8">The sequence shown here is derived from an EMBL/GenBank/DDBJ whole genome shotgun (WGS) entry which is preliminary data.</text>
</comment>
<sequence>MQTSFGARQAGMGGAFQGVGGSVMDLESNPSHLARLAGPKFEIGTSGHFPKIKYSDSFMDQSSALIYENNINESPRAIFPYIGYIAPVSSRLGVGVALYSQGGGGGSFSNITRISQGKESLNDTLRANVPLLGTDRKVKEDLEFKFMLSKLTFGSGYRFRKLCLGIGIDLVYAFMEMKKTNQDMSRSLRLPGSLAYSSDPSYAFSGKLGLSYELTDVIRVAYSYTARSVLHLDGTMKIEDVNPIIQNVSRVSRNMIWPDRHVFGISYHKSSWIFDLDIKFIPWSQSFRTSKFALEQPLLTTPIGTETNTMLMNFRWRDQYCFAFGMEYQWNYGIRLRSGYSYAKTPTTPQGLNPMLGTTNEHHLAGGIGYYAENSAIHFAIEYGFPKTIKGSEFSDWSLAHSVFSKNEIQLYQFQFAKSVSVLSMYLGFEKNI</sequence>
<protein>
    <submittedName>
        <fullName evidence="8">Transporter, Ompp1/FadL/TodX family</fullName>
    </submittedName>
</protein>
<organism evidence="8 9">
    <name type="scientific">Leptospira inadai serovar Lyme str. 10</name>
    <dbReference type="NCBI Taxonomy" id="1049790"/>
    <lineage>
        <taxon>Bacteria</taxon>
        <taxon>Pseudomonadati</taxon>
        <taxon>Spirochaetota</taxon>
        <taxon>Spirochaetia</taxon>
        <taxon>Leptospirales</taxon>
        <taxon>Leptospiraceae</taxon>
        <taxon>Leptospira</taxon>
    </lineage>
</organism>
<proteinExistence type="inferred from homology"/>
<name>V6HB36_9LEPT</name>
<reference evidence="8 9" key="1">
    <citation type="submission" date="2013-05" db="EMBL/GenBank/DDBJ databases">
        <authorList>
            <person name="Harkins D.M."/>
            <person name="Durkin A.S."/>
            <person name="Brinkac L.M."/>
            <person name="Haft D.H."/>
            <person name="Selengut J.D."/>
            <person name="Sanka R."/>
            <person name="DePew J."/>
            <person name="Purushe J."/>
            <person name="Hartskeerl R.A."/>
            <person name="Ahmed A."/>
            <person name="van der Linden H."/>
            <person name="Goris M.G.A."/>
            <person name="Vinetz J.M."/>
            <person name="Sutton G.G."/>
            <person name="Nierman W.C."/>
            <person name="Fouts D.E."/>
        </authorList>
    </citation>
    <scope>NUCLEOTIDE SEQUENCE [LARGE SCALE GENOMIC DNA]</scope>
    <source>
        <strain evidence="8 9">10</strain>
    </source>
</reference>
<comment type="subcellular location">
    <subcellularLocation>
        <location evidence="1">Cell outer membrane</location>
        <topology evidence="1">Multi-pass membrane protein</topology>
    </subcellularLocation>
</comment>
<evidence type="ECO:0000256" key="4">
    <source>
        <dbReference type="ARBA" id="ARBA00022692"/>
    </source>
</evidence>
<dbReference type="EMBL" id="AHMM02000017">
    <property type="protein sequence ID" value="EQA36542.1"/>
    <property type="molecule type" value="Genomic_DNA"/>
</dbReference>
<keyword evidence="4" id="KW-0812">Transmembrane</keyword>
<evidence type="ECO:0000256" key="3">
    <source>
        <dbReference type="ARBA" id="ARBA00022452"/>
    </source>
</evidence>
<evidence type="ECO:0000256" key="1">
    <source>
        <dbReference type="ARBA" id="ARBA00004571"/>
    </source>
</evidence>
<dbReference type="SUPFAM" id="SSF56935">
    <property type="entry name" value="Porins"/>
    <property type="match status" value="1"/>
</dbReference>
<dbReference type="AlphaFoldDB" id="V6HB36"/>
<gene>
    <name evidence="8" type="ORF">LEP1GSC047_2890</name>
</gene>
<dbReference type="InterPro" id="IPR005017">
    <property type="entry name" value="OMPP1/FadL/TodX"/>
</dbReference>
<evidence type="ECO:0000313" key="8">
    <source>
        <dbReference type="EMBL" id="EQA36542.1"/>
    </source>
</evidence>
<evidence type="ECO:0000313" key="9">
    <source>
        <dbReference type="Proteomes" id="UP000018719"/>
    </source>
</evidence>
<evidence type="ECO:0000256" key="2">
    <source>
        <dbReference type="ARBA" id="ARBA00008163"/>
    </source>
</evidence>
<keyword evidence="3" id="KW-1134">Transmembrane beta strand</keyword>